<evidence type="ECO:0000259" key="1">
    <source>
        <dbReference type="Pfam" id="PF00881"/>
    </source>
</evidence>
<dbReference type="InterPro" id="IPR029479">
    <property type="entry name" value="Nitroreductase"/>
</dbReference>
<reference evidence="3" key="1">
    <citation type="submission" date="2016-08" db="EMBL/GenBank/DDBJ databases">
        <title>Complete genome sequence of the organohalide-respiring Epsilonproteobacterium Sulfurospirillum halorespirans.</title>
        <authorList>
            <person name="Goris T."/>
            <person name="Zimmermann J."/>
            <person name="Schenz B."/>
            <person name="Lemos M."/>
            <person name="Hackermueller J."/>
            <person name="Diekert G."/>
        </authorList>
    </citation>
    <scope>NUCLEOTIDE SEQUENCE [LARGE SCALE GENOMIC DNA]</scope>
    <source>
        <strain>DSM 13726</strain>
        <strain evidence="3">PCE-M2</strain>
    </source>
</reference>
<dbReference type="GO" id="GO:0016491">
    <property type="term" value="F:oxidoreductase activity"/>
    <property type="evidence" value="ECO:0007669"/>
    <property type="project" value="InterPro"/>
</dbReference>
<dbReference type="InterPro" id="IPR020051">
    <property type="entry name" value="SagB-type_dehydrogenase"/>
</dbReference>
<dbReference type="InterPro" id="IPR000415">
    <property type="entry name" value="Nitroreductase-like"/>
</dbReference>
<dbReference type="NCBIfam" id="TIGR03605">
    <property type="entry name" value="antibiot_sagB"/>
    <property type="match status" value="1"/>
</dbReference>
<dbReference type="EMBL" id="CP017111">
    <property type="protein sequence ID" value="AOO64281.1"/>
    <property type="molecule type" value="Genomic_DNA"/>
</dbReference>
<dbReference type="PANTHER" id="PTHR42741">
    <property type="entry name" value="NITROREDUCTASE FAMILY PROTEIN"/>
    <property type="match status" value="1"/>
</dbReference>
<evidence type="ECO:0000313" key="2">
    <source>
        <dbReference type="EMBL" id="AOO64281.1"/>
    </source>
</evidence>
<dbReference type="AlphaFoldDB" id="A0A1D7TH04"/>
<organism evidence="2 3">
    <name type="scientific">Sulfurospirillum halorespirans DSM 13726</name>
    <dbReference type="NCBI Taxonomy" id="1193502"/>
    <lineage>
        <taxon>Bacteria</taxon>
        <taxon>Pseudomonadati</taxon>
        <taxon>Campylobacterota</taxon>
        <taxon>Epsilonproteobacteria</taxon>
        <taxon>Campylobacterales</taxon>
        <taxon>Sulfurospirillaceae</taxon>
        <taxon>Sulfurospirillum</taxon>
    </lineage>
</organism>
<dbReference type="CDD" id="cd02142">
    <property type="entry name" value="McbC_SagB-like_oxidoreductase"/>
    <property type="match status" value="1"/>
</dbReference>
<dbReference type="Proteomes" id="UP000094609">
    <property type="component" value="Chromosome"/>
</dbReference>
<protein>
    <recommendedName>
        <fullName evidence="1">Nitroreductase domain-containing protein</fullName>
    </recommendedName>
</protein>
<dbReference type="SUPFAM" id="SSF55469">
    <property type="entry name" value="FMN-dependent nitroreductase-like"/>
    <property type="match status" value="1"/>
</dbReference>
<name>A0A1D7TH04_9BACT</name>
<dbReference type="PATRIC" id="fig|1193502.14.peg.501"/>
<dbReference type="PANTHER" id="PTHR42741:SF3">
    <property type="entry name" value="NITROREDUCTASE FAMILY PROTEIN"/>
    <property type="match status" value="1"/>
</dbReference>
<dbReference type="Pfam" id="PF00881">
    <property type="entry name" value="Nitroreductase"/>
    <property type="match status" value="1"/>
</dbReference>
<dbReference type="KEGG" id="shal:SHALO_0491"/>
<dbReference type="STRING" id="1193502.SHALO_0491"/>
<accession>A0A1D7TH04</accession>
<dbReference type="Gene3D" id="3.40.109.10">
    <property type="entry name" value="NADH Oxidase"/>
    <property type="match status" value="2"/>
</dbReference>
<sequence length="423" mass="48098">MLSYHAQTMHSYSSVRTKSHSIDWDHPPKQFKIYPETFTRIPLDKKSPDHRFFYLIGGITAQKSYPGVTYALRTNPSAGALYPTEIYVQIRGMEGFENGIYHLCPYETSLVLLYPLPEDEGVESFLHVKKIKGFVFLFSTLYYRSSWKYKDRAFRYCLHDTGHMIGTLEASCLLSAKSYCILYTMDKKGLNTLFGFTQEEFFLSSAIVGEEDETLTCKAPMLSLPYVNGTGFFEANARVEAVYESTCALLPKQQTTTMPAFNVDKERFMQAIWKRRSIRDFAQKPLSKEEFLAVMDFITQPIASDCDAVVEIYAIINRVEGMEQGVWKEGIYLQSGDFARKAGYLCLEQALGEESGVTFFLVGNEDKNYQAMVQKAGIIGHRMYVMSEYMGFGCSGIGAYYDEEVMAFLDTQGMILYALAIGR</sequence>
<dbReference type="RefSeq" id="WP_069477227.1">
    <property type="nucleotide sequence ID" value="NZ_CP017111.1"/>
</dbReference>
<gene>
    <name evidence="2" type="ORF">SHALO_0491</name>
</gene>
<proteinExistence type="predicted"/>
<keyword evidence="3" id="KW-1185">Reference proteome</keyword>
<feature type="domain" description="Nitroreductase" evidence="1">
    <location>
        <begin position="274"/>
        <end position="423"/>
    </location>
</feature>
<evidence type="ECO:0000313" key="3">
    <source>
        <dbReference type="Proteomes" id="UP000094609"/>
    </source>
</evidence>